<accession>A0A4C1TLI3</accession>
<dbReference type="Proteomes" id="UP000299102">
    <property type="component" value="Unassembled WGS sequence"/>
</dbReference>
<evidence type="ECO:0000313" key="1">
    <source>
        <dbReference type="EMBL" id="GBP15363.1"/>
    </source>
</evidence>
<dbReference type="AlphaFoldDB" id="A0A4C1TLI3"/>
<sequence length="126" mass="14316">MTEQARYFFEQQRVAGGRCWWHLTSLIKRVHPQTPLPTKHVRRSARAAPCEIYQNFYGLPFAVINIMRISSFTASNRSFDISTMNGPRLPRTKSALSPRGVVLLGKRGRRPLVTFETARALSNGGR</sequence>
<evidence type="ECO:0000313" key="2">
    <source>
        <dbReference type="Proteomes" id="UP000299102"/>
    </source>
</evidence>
<keyword evidence="2" id="KW-1185">Reference proteome</keyword>
<reference evidence="1 2" key="1">
    <citation type="journal article" date="2019" name="Commun. Biol.">
        <title>The bagworm genome reveals a unique fibroin gene that provides high tensile strength.</title>
        <authorList>
            <person name="Kono N."/>
            <person name="Nakamura H."/>
            <person name="Ohtoshi R."/>
            <person name="Tomita M."/>
            <person name="Numata K."/>
            <person name="Arakawa K."/>
        </authorList>
    </citation>
    <scope>NUCLEOTIDE SEQUENCE [LARGE SCALE GENOMIC DNA]</scope>
</reference>
<organism evidence="1 2">
    <name type="scientific">Eumeta variegata</name>
    <name type="common">Bagworm moth</name>
    <name type="synonym">Eumeta japonica</name>
    <dbReference type="NCBI Taxonomy" id="151549"/>
    <lineage>
        <taxon>Eukaryota</taxon>
        <taxon>Metazoa</taxon>
        <taxon>Ecdysozoa</taxon>
        <taxon>Arthropoda</taxon>
        <taxon>Hexapoda</taxon>
        <taxon>Insecta</taxon>
        <taxon>Pterygota</taxon>
        <taxon>Neoptera</taxon>
        <taxon>Endopterygota</taxon>
        <taxon>Lepidoptera</taxon>
        <taxon>Glossata</taxon>
        <taxon>Ditrysia</taxon>
        <taxon>Tineoidea</taxon>
        <taxon>Psychidae</taxon>
        <taxon>Oiketicinae</taxon>
        <taxon>Eumeta</taxon>
    </lineage>
</organism>
<name>A0A4C1TLI3_EUMVA</name>
<dbReference type="EMBL" id="BGZK01000071">
    <property type="protein sequence ID" value="GBP15363.1"/>
    <property type="molecule type" value="Genomic_DNA"/>
</dbReference>
<gene>
    <name evidence="1" type="ORF">EVAR_80543_1</name>
</gene>
<proteinExistence type="predicted"/>
<protein>
    <submittedName>
        <fullName evidence="1">Uncharacterized protein</fullName>
    </submittedName>
</protein>
<comment type="caution">
    <text evidence="1">The sequence shown here is derived from an EMBL/GenBank/DDBJ whole genome shotgun (WGS) entry which is preliminary data.</text>
</comment>